<dbReference type="Gene3D" id="3.30.2230.10">
    <property type="entry name" value="DUSP-like"/>
    <property type="match status" value="1"/>
</dbReference>
<feature type="compositionally biased region" description="Acidic residues" evidence="10">
    <location>
        <begin position="1635"/>
        <end position="1648"/>
    </location>
</feature>
<dbReference type="Proteomes" id="UP001219355">
    <property type="component" value="Chromosome 2"/>
</dbReference>
<dbReference type="PANTHER" id="PTHR46979">
    <property type="entry name" value="SORTING NEXIN-41"/>
    <property type="match status" value="1"/>
</dbReference>
<dbReference type="InterPro" id="IPR051079">
    <property type="entry name" value="Sorting_Nexin_Autophagy"/>
</dbReference>
<dbReference type="EC" id="3.4.19.12" evidence="14"/>
<feature type="region of interest" description="Disordered" evidence="10">
    <location>
        <begin position="1201"/>
        <end position="1246"/>
    </location>
</feature>
<evidence type="ECO:0000256" key="1">
    <source>
        <dbReference type="ARBA" id="ARBA00004481"/>
    </source>
</evidence>
<feature type="compositionally biased region" description="Polar residues" evidence="10">
    <location>
        <begin position="749"/>
        <end position="772"/>
    </location>
</feature>
<feature type="region of interest" description="Disordered" evidence="10">
    <location>
        <begin position="644"/>
        <end position="888"/>
    </location>
</feature>
<keyword evidence="3" id="KW-0813">Transport</keyword>
<accession>A0AAF0IGH5</accession>
<gene>
    <name evidence="14" type="ORF">PRK78_002469</name>
</gene>
<dbReference type="InterPro" id="IPR001394">
    <property type="entry name" value="Peptidase_C19_UCH"/>
</dbReference>
<proteinExistence type="inferred from homology"/>
<reference evidence="14" key="1">
    <citation type="submission" date="2023-03" db="EMBL/GenBank/DDBJ databases">
        <title>Emydomyces testavorans Genome Sequence.</title>
        <authorList>
            <person name="Hoyer L."/>
        </authorList>
    </citation>
    <scope>NUCLEOTIDE SEQUENCE</scope>
    <source>
        <strain evidence="14">16-2883</strain>
    </source>
</reference>
<keyword evidence="15" id="KW-1185">Reference proteome</keyword>
<dbReference type="GO" id="GO:0015031">
    <property type="term" value="P:protein transport"/>
    <property type="evidence" value="ECO:0007669"/>
    <property type="project" value="UniProtKB-KW"/>
</dbReference>
<dbReference type="Gene3D" id="3.90.70.10">
    <property type="entry name" value="Cysteine proteinases"/>
    <property type="match status" value="2"/>
</dbReference>
<comment type="similarity">
    <text evidence="2">Belongs to the sorting nexin family.</text>
</comment>
<dbReference type="InterPro" id="IPR006615">
    <property type="entry name" value="Pept_C19_DUSP"/>
</dbReference>
<feature type="region of interest" description="Disordered" evidence="10">
    <location>
        <begin position="2189"/>
        <end position="2266"/>
    </location>
</feature>
<feature type="domain" description="USP" evidence="12">
    <location>
        <begin position="1247"/>
        <end position="2052"/>
    </location>
</feature>
<feature type="compositionally biased region" description="Basic and acidic residues" evidence="10">
    <location>
        <begin position="802"/>
        <end position="824"/>
    </location>
</feature>
<dbReference type="Gene3D" id="3.30.1520.10">
    <property type="entry name" value="Phox-like domain"/>
    <property type="match status" value="1"/>
</dbReference>
<keyword evidence="9" id="KW-0175">Coiled coil</keyword>
<evidence type="ECO:0000256" key="8">
    <source>
        <dbReference type="ARBA" id="ARBA00023136"/>
    </source>
</evidence>
<dbReference type="SUPFAM" id="SSF64268">
    <property type="entry name" value="PX domain"/>
    <property type="match status" value="1"/>
</dbReference>
<dbReference type="CDD" id="cd02674">
    <property type="entry name" value="Peptidase_C19R"/>
    <property type="match status" value="1"/>
</dbReference>
<dbReference type="PROSITE" id="PS50195">
    <property type="entry name" value="PX"/>
    <property type="match status" value="1"/>
</dbReference>
<evidence type="ECO:0000259" key="12">
    <source>
        <dbReference type="PROSITE" id="PS50235"/>
    </source>
</evidence>
<keyword evidence="6" id="KW-0072">Autophagy</keyword>
<dbReference type="SUPFAM" id="SSF143791">
    <property type="entry name" value="DUSP-like"/>
    <property type="match status" value="1"/>
</dbReference>
<feature type="region of interest" description="Disordered" evidence="10">
    <location>
        <begin position="1742"/>
        <end position="1841"/>
    </location>
</feature>
<dbReference type="Pfam" id="PF06337">
    <property type="entry name" value="DUSP"/>
    <property type="match status" value="1"/>
</dbReference>
<feature type="compositionally biased region" description="Polar residues" evidence="10">
    <location>
        <begin position="441"/>
        <end position="466"/>
    </location>
</feature>
<dbReference type="GO" id="GO:0035091">
    <property type="term" value="F:phosphatidylinositol binding"/>
    <property type="evidence" value="ECO:0007669"/>
    <property type="project" value="InterPro"/>
</dbReference>
<evidence type="ECO:0000256" key="3">
    <source>
        <dbReference type="ARBA" id="ARBA00022448"/>
    </source>
</evidence>
<feature type="compositionally biased region" description="Basic and acidic residues" evidence="10">
    <location>
        <begin position="705"/>
        <end position="721"/>
    </location>
</feature>
<evidence type="ECO:0000256" key="5">
    <source>
        <dbReference type="ARBA" id="ARBA00022927"/>
    </source>
</evidence>
<dbReference type="PROSITE" id="PS51283">
    <property type="entry name" value="DUSP"/>
    <property type="match status" value="1"/>
</dbReference>
<feature type="compositionally biased region" description="Polar residues" evidence="10">
    <location>
        <begin position="1201"/>
        <end position="1233"/>
    </location>
</feature>
<feature type="compositionally biased region" description="Polar residues" evidence="10">
    <location>
        <begin position="1757"/>
        <end position="1766"/>
    </location>
</feature>
<evidence type="ECO:0000259" key="11">
    <source>
        <dbReference type="PROSITE" id="PS50195"/>
    </source>
</evidence>
<keyword evidence="4" id="KW-0967">Endosome</keyword>
<evidence type="ECO:0000256" key="2">
    <source>
        <dbReference type="ARBA" id="ARBA00010883"/>
    </source>
</evidence>
<dbReference type="PANTHER" id="PTHR46979:SF2">
    <property type="entry name" value="SORTING NEXIN-41"/>
    <property type="match status" value="1"/>
</dbReference>
<protein>
    <submittedName>
        <fullName evidence="14">Ubiquitin C-terminal hydrolase</fullName>
        <ecNumber evidence="14">3.4.19.12</ecNumber>
    </submittedName>
</protein>
<dbReference type="InterPro" id="IPR018200">
    <property type="entry name" value="USP_CS"/>
</dbReference>
<dbReference type="PROSITE" id="PS00972">
    <property type="entry name" value="USP_1"/>
    <property type="match status" value="1"/>
</dbReference>
<keyword evidence="5" id="KW-0653">Protein transport</keyword>
<dbReference type="Pfam" id="PF00443">
    <property type="entry name" value="UCH"/>
    <property type="match status" value="1"/>
</dbReference>
<dbReference type="InterPro" id="IPR035927">
    <property type="entry name" value="DUSP-like_sf"/>
</dbReference>
<comment type="subcellular location">
    <subcellularLocation>
        <location evidence="1">Endosome membrane</location>
        <topology evidence="1">Peripheral membrane protein</topology>
    </subcellularLocation>
</comment>
<feature type="compositionally biased region" description="Polar residues" evidence="10">
    <location>
        <begin position="1788"/>
        <end position="1805"/>
    </location>
</feature>
<feature type="coiled-coil region" evidence="9">
    <location>
        <begin position="553"/>
        <end position="580"/>
    </location>
</feature>
<dbReference type="InterPro" id="IPR038765">
    <property type="entry name" value="Papain-like_cys_pep_sf"/>
</dbReference>
<dbReference type="GO" id="GO:0010008">
    <property type="term" value="C:endosome membrane"/>
    <property type="evidence" value="ECO:0007669"/>
    <property type="project" value="UniProtKB-SubCell"/>
</dbReference>
<dbReference type="Gene3D" id="1.20.1270.60">
    <property type="entry name" value="Arfaptin homology (AH) domain/BAR domain"/>
    <property type="match status" value="2"/>
</dbReference>
<dbReference type="InterPro" id="IPR027267">
    <property type="entry name" value="AH/BAR_dom_sf"/>
</dbReference>
<evidence type="ECO:0000256" key="4">
    <source>
        <dbReference type="ARBA" id="ARBA00022753"/>
    </source>
</evidence>
<evidence type="ECO:0000256" key="10">
    <source>
        <dbReference type="SAM" id="MobiDB-lite"/>
    </source>
</evidence>
<feature type="region of interest" description="Disordered" evidence="10">
    <location>
        <begin position="1625"/>
        <end position="1665"/>
    </location>
</feature>
<dbReference type="GO" id="GO:0005829">
    <property type="term" value="C:cytosol"/>
    <property type="evidence" value="ECO:0007669"/>
    <property type="project" value="GOC"/>
</dbReference>
<feature type="domain" description="PX" evidence="11">
    <location>
        <begin position="99"/>
        <end position="216"/>
    </location>
</feature>
<evidence type="ECO:0000256" key="9">
    <source>
        <dbReference type="SAM" id="Coils"/>
    </source>
</evidence>
<dbReference type="InterPro" id="IPR028889">
    <property type="entry name" value="USP"/>
</dbReference>
<dbReference type="InterPro" id="IPR044106">
    <property type="entry name" value="PX_Snx41/Atg20"/>
</dbReference>
<dbReference type="PROSITE" id="PS50235">
    <property type="entry name" value="USP_3"/>
    <property type="match status" value="1"/>
</dbReference>
<feature type="compositionally biased region" description="Basic residues" evidence="10">
    <location>
        <begin position="658"/>
        <end position="668"/>
    </location>
</feature>
<dbReference type="InterPro" id="IPR001683">
    <property type="entry name" value="PX_dom"/>
</dbReference>
<evidence type="ECO:0000256" key="7">
    <source>
        <dbReference type="ARBA" id="ARBA00023121"/>
    </source>
</evidence>
<feature type="compositionally biased region" description="Low complexity" evidence="10">
    <location>
        <begin position="846"/>
        <end position="883"/>
    </location>
</feature>
<dbReference type="Pfam" id="PF00787">
    <property type="entry name" value="PX"/>
    <property type="match status" value="1"/>
</dbReference>
<evidence type="ECO:0000256" key="6">
    <source>
        <dbReference type="ARBA" id="ARBA00023006"/>
    </source>
</evidence>
<evidence type="ECO:0000259" key="13">
    <source>
        <dbReference type="PROSITE" id="PS51283"/>
    </source>
</evidence>
<feature type="compositionally biased region" description="Acidic residues" evidence="10">
    <location>
        <begin position="2233"/>
        <end position="2251"/>
    </location>
</feature>
<keyword evidence="8" id="KW-0472">Membrane</keyword>
<dbReference type="SUPFAM" id="SSF54001">
    <property type="entry name" value="Cysteine proteinases"/>
    <property type="match status" value="1"/>
</dbReference>
<dbReference type="PROSITE" id="PS00973">
    <property type="entry name" value="USP_2"/>
    <property type="match status" value="1"/>
</dbReference>
<evidence type="ECO:0000313" key="15">
    <source>
        <dbReference type="Proteomes" id="UP001219355"/>
    </source>
</evidence>
<keyword evidence="7" id="KW-0446">Lipid-binding</keyword>
<name>A0AAF0IGH5_9EURO</name>
<feature type="region of interest" description="Disordered" evidence="10">
    <location>
        <begin position="1"/>
        <end position="82"/>
    </location>
</feature>
<feature type="compositionally biased region" description="Low complexity" evidence="10">
    <location>
        <begin position="2100"/>
        <end position="2114"/>
    </location>
</feature>
<feature type="region of interest" description="Disordered" evidence="10">
    <location>
        <begin position="441"/>
        <end position="523"/>
    </location>
</feature>
<dbReference type="SMART" id="SM00312">
    <property type="entry name" value="PX"/>
    <property type="match status" value="1"/>
</dbReference>
<feature type="domain" description="DUSP" evidence="13">
    <location>
        <begin position="890"/>
        <end position="1014"/>
    </location>
</feature>
<keyword evidence="14" id="KW-0378">Hydrolase</keyword>
<feature type="compositionally biased region" description="Low complexity" evidence="10">
    <location>
        <begin position="681"/>
        <end position="704"/>
    </location>
</feature>
<organism evidence="14 15">
    <name type="scientific">Emydomyces testavorans</name>
    <dbReference type="NCBI Taxonomy" id="2070801"/>
    <lineage>
        <taxon>Eukaryota</taxon>
        <taxon>Fungi</taxon>
        <taxon>Dikarya</taxon>
        <taxon>Ascomycota</taxon>
        <taxon>Pezizomycotina</taxon>
        <taxon>Eurotiomycetes</taxon>
        <taxon>Eurotiomycetidae</taxon>
        <taxon>Onygenales</taxon>
        <taxon>Nannizziopsiaceae</taxon>
        <taxon>Emydomyces</taxon>
    </lineage>
</organism>
<evidence type="ECO:0000313" key="14">
    <source>
        <dbReference type="EMBL" id="WEW57010.1"/>
    </source>
</evidence>
<dbReference type="GO" id="GO:0016579">
    <property type="term" value="P:protein deubiquitination"/>
    <property type="evidence" value="ECO:0007669"/>
    <property type="project" value="InterPro"/>
</dbReference>
<dbReference type="InterPro" id="IPR036871">
    <property type="entry name" value="PX_dom_sf"/>
</dbReference>
<dbReference type="GO" id="GO:0042147">
    <property type="term" value="P:retrograde transport, endosome to Golgi"/>
    <property type="evidence" value="ECO:0007669"/>
    <property type="project" value="InterPro"/>
</dbReference>
<sequence>MWNDEDNNPYGAFDRHTEPVNDPFHAPAMSPPYNHPASPQSPGDDSPEYVARPETPSDDGEEHGGTTPEGYTGQPATSSYPRTKGVYESRIQQIIYENPELPILITHAGKNHEGGGGFIVYTIRTGDLEVRRRYSEFSSLRATLVNLHPTLIVPPIPEKHSMADYAAKPTKAKEDASIIELRKRMLGVFLNRCRGMREIREDGVWWRFLDPNASWSEVLHSHPASSVPKNNLKAPPLDPANPKPAHNWLPVPSSSAKLKAVSGGTAAETTMPGTVPGFLNRFPPSSRNLSEHELDPYFMNFEASTRELELLLQGNIEKVNRRTLNHLSSLATDLMELGARFNGFSLSEPSQTVAAAIERVGQAADNSYIETEELSNSLNATFAEPMRESAQFAGVVRNVLRYRVLKRIQEEMTRDELSKKKALLNSLERSELEAQRIEQYLNKTSPPASKPTRSLSDSSAASNVEQGSEAGRGSMEDTASIDSDFPPTHGETPRPSAAQGLPHRPGDPSSPPPSGHRHSSSGSFMANKIFGRISHAVHGFVDVDPERTRRDQIGKTKESLVQLEQALEVSEQDVKDASAGVLQDLKRFQREKENDLKRYMVAYARCHLDWARKNLETWTEAKDEVDKIVRRKVAAELRKAGGRTGFHFLHPSASSLRKPSRPLKRYGHHSSPASLQPTPSPTNTSSSSSSSASSTSSEPSFASKSHPDPHSKLRASLDYDRLSPSTDLLPRSKHGKLSKMTLPGGMDGTSASHDQQMQDAQYGYTNFRSSSPALKRPAAEMGGDEQRQDGEGMDMDPPSNKNNKEVQLDDSKPKKKNERPERHSRASSVDMISAAGESQGLKTSSEETTSSGTDSVYPTPSSMSTYTTSTYGERSQAISSHSSRASHEIPSLDEQVATVMQLVLQPPKEKQRGYIVSGSWLKRVLSRTSKGPMRDMSDTAASEGEIGPIDNSDLVLVTDPATLFKDEAGEPFVPLRPGLQITEDFEIFPQEAWDLVVKWYGLSKDSPTIVRYAHNTNAPGSTENFQYELNPPIFTILKLPTPITSASQSSSEKARVPVVTLASRHTPFQQWLRNVKNLTSIEPKTKVRVWRILEGLGTSGTVTPAASRSASPAPGAGVIASAGNSLIVDVNKFLALTEGSQREFVDMKDQTTNEKYNGNVTLHLAGLSGDSVIVLEEQIGGAAGGEWVSDTAKYGSNRLASLSTSGSAGPQNKLKTNAATASGRTSPAPTTVTRGRKRSDGKTPGVTGLSNLGNTCYMNSALQCVRSVEELTRYFLANKYKKDLNPSNPLSHNGEVAKAYANLLHQMFDENGTAAVAPRNFKLTVGRYGPSFSGYGQQDSQEFVLFLLDGLQEDLNRIYKKPYIEKPDSTDDMVHDRAALEKFADRNWEIYKARNDSVVTDLFAGMYKSTVVCPVCHKVSIIFDPFSNLTLQLPIENVWSKQIIFFPAHDKPVSLDVEIDKHASIKALKEYVARKVKSDPQRLVMAEIYLQKIRKLFANTSSISDEQIADTDTIAMYELEMIPTSYDPDKAKKQSYSMLYTNFRDDDGEVASFDSEKADRILVPIINRVFKPSSLKYARQRPLFGVPRFAVITREEAMDYDAILRKILAQVDTLTTQDILREDEDDAMIRSNSAEDSDAVVTNDDDANSNDSKIKMGSVESEDGLVDVSMRDATDSSSQDGGVSTSKVSGAKVLQPQSFIPPSLRNLFEVKFVKTNDPAGITSTAIDDSKDLPSMMDRVRPKKAAKRGAQRMKNASPLRSNNSPVSSEDELAGPSISVQIRRHKLSHGLTNYSSSEETKGNSVSETDSDIFPTVQPVRRKEKDHKRKTVGSKKRGTPANLPYIRPGEAIVLDWNESAHDSIFGGDAKDKRSFRGAPTWEGIQRLPDPELTRKRQLRQTKKRSGITLDECLDEFGREEILSENDAWYCPRCKEHRRASKRFELWTVPDILVMHLKRFSANRQFRDKLDVYVDFPLELDMTGRAQAPDDGKSMLYDLIAVDNHYGGLGGGHYTACAKSFVDGNWYEYDDSRVSKKVNPNSVITSAAYLLFYRRRSDHPLGGPYLASITEAAYQKPIADSDSPEDSDGNPGEGKRLDDSSRNGSSSALAEAAAAHQAGDGGLQEGILNKNDEDGELPEYLDTVQYRPVASRRIYNAGSMEVDGYEHRYDPNPISCLNIQHWSFGNVHEDSYYGNNDDQDDNSSMKAMGGGDSDSDTQIQPLGNSDGLEPLLSGMQYEDEPVNIMPMDDDDDDENPPVVELHVPDEDSSS</sequence>
<dbReference type="EMBL" id="CP120628">
    <property type="protein sequence ID" value="WEW57010.1"/>
    <property type="molecule type" value="Genomic_DNA"/>
</dbReference>
<feature type="compositionally biased region" description="Basic residues" evidence="10">
    <location>
        <begin position="1817"/>
        <end position="1835"/>
    </location>
</feature>
<dbReference type="CDD" id="cd06867">
    <property type="entry name" value="PX_SNX41_42"/>
    <property type="match status" value="1"/>
</dbReference>
<dbReference type="GO" id="GO:0004843">
    <property type="term" value="F:cysteine-type deubiquitinase activity"/>
    <property type="evidence" value="ECO:0007669"/>
    <property type="project" value="UniProtKB-EC"/>
</dbReference>
<dbReference type="GO" id="GO:0006914">
    <property type="term" value="P:autophagy"/>
    <property type="evidence" value="ECO:0007669"/>
    <property type="project" value="UniProtKB-KW"/>
</dbReference>
<feature type="region of interest" description="Disordered" evidence="10">
    <location>
        <begin position="2074"/>
        <end position="2138"/>
    </location>
</feature>